<dbReference type="AlphaFoldDB" id="A0A813LYH4"/>
<name>A0A813LYH4_POLGL</name>
<protein>
    <submittedName>
        <fullName evidence="1">Uncharacterized protein</fullName>
    </submittedName>
</protein>
<dbReference type="EMBL" id="CAJNNW010037426">
    <property type="protein sequence ID" value="CAE8741715.1"/>
    <property type="molecule type" value="Genomic_DNA"/>
</dbReference>
<accession>A0A813LYH4</accession>
<organism evidence="1 2">
    <name type="scientific">Polarella glacialis</name>
    <name type="common">Dinoflagellate</name>
    <dbReference type="NCBI Taxonomy" id="89957"/>
    <lineage>
        <taxon>Eukaryota</taxon>
        <taxon>Sar</taxon>
        <taxon>Alveolata</taxon>
        <taxon>Dinophyceae</taxon>
        <taxon>Suessiales</taxon>
        <taxon>Suessiaceae</taxon>
        <taxon>Polarella</taxon>
    </lineage>
</organism>
<dbReference type="Proteomes" id="UP000626109">
    <property type="component" value="Unassembled WGS sequence"/>
</dbReference>
<evidence type="ECO:0000313" key="2">
    <source>
        <dbReference type="Proteomes" id="UP000626109"/>
    </source>
</evidence>
<comment type="caution">
    <text evidence="1">The sequence shown here is derived from an EMBL/GenBank/DDBJ whole genome shotgun (WGS) entry which is preliminary data.</text>
</comment>
<sequence length="189" mass="20758">MPGDLTAAVGAMGRFQWWEYRQPSCAFYRKALNTEGAVDALRVLSEPDLANPCIPFLYEVSKKSSGTLPITPARMADVGKDTMQDACAIIGAHSLVASNSLFFKYLALLNENRPRVVLPVPSDSQAVEPFLGQDAWTAEFPEWSKLANQSEKSLNSGEACPWNVTLLSDPALDHFVPSSAERKKLMRPV</sequence>
<evidence type="ECO:0000313" key="1">
    <source>
        <dbReference type="EMBL" id="CAE8741715.1"/>
    </source>
</evidence>
<reference evidence="1" key="1">
    <citation type="submission" date="2021-02" db="EMBL/GenBank/DDBJ databases">
        <authorList>
            <person name="Dougan E. K."/>
            <person name="Rhodes N."/>
            <person name="Thang M."/>
            <person name="Chan C."/>
        </authorList>
    </citation>
    <scope>NUCLEOTIDE SEQUENCE</scope>
</reference>
<gene>
    <name evidence="1" type="ORF">PGLA2088_LOCUS50626</name>
</gene>
<proteinExistence type="predicted"/>